<dbReference type="AlphaFoldDB" id="K1T661"/>
<gene>
    <name evidence="1" type="ORF">OBE_08272</name>
</gene>
<dbReference type="EMBL" id="AJWZ01005704">
    <property type="protein sequence ID" value="EKC61850.1"/>
    <property type="molecule type" value="Genomic_DNA"/>
</dbReference>
<reference evidence="1" key="1">
    <citation type="journal article" date="2013" name="Environ. Microbiol.">
        <title>Microbiota from the distal guts of lean and obese adolescents exhibit partial functional redundancy besides clear differences in community structure.</title>
        <authorList>
            <person name="Ferrer M."/>
            <person name="Ruiz A."/>
            <person name="Lanza F."/>
            <person name="Haange S.B."/>
            <person name="Oberbach A."/>
            <person name="Till H."/>
            <person name="Bargiela R."/>
            <person name="Campoy C."/>
            <person name="Segura M.T."/>
            <person name="Richter M."/>
            <person name="von Bergen M."/>
            <person name="Seifert J."/>
            <person name="Suarez A."/>
        </authorList>
    </citation>
    <scope>NUCLEOTIDE SEQUENCE</scope>
</reference>
<evidence type="ECO:0000313" key="1">
    <source>
        <dbReference type="EMBL" id="EKC61850.1"/>
    </source>
</evidence>
<organism evidence="1">
    <name type="scientific">human gut metagenome</name>
    <dbReference type="NCBI Taxonomy" id="408170"/>
    <lineage>
        <taxon>unclassified sequences</taxon>
        <taxon>metagenomes</taxon>
        <taxon>organismal metagenomes</taxon>
    </lineage>
</organism>
<protein>
    <recommendedName>
        <fullName evidence="2">AsmA family protein</fullName>
    </recommendedName>
</protein>
<proteinExistence type="predicted"/>
<sequence length="307" mass="34699">MRKVIKISGTVLSAFVLLLIILPVVLALLLDIPAVQNFVVHKTVALVSERLGTTVRIDRVDIGLFSKLRVEGFYVEDYGRDTLLYASRVEAYVSDFGLFGGGLEFSRGRIVGGKLFLRQMDDGEMNIKQIVGRLSNPDRKRKGDFRLSFRKAEIENMELCLDRREGREREYGIDFTHMHLDSLNARVDDFTIDGQAIYTSIASLSARERSGFRLKQFSGRFYLTQGCLGFEDASILTDRSEIRIPYISLAGSSWADYRDFIGEVRLDAAVRHTTVSTDDIAYFAPRLRDWHLSFSEIDVEAAGVVSD</sequence>
<evidence type="ECO:0008006" key="2">
    <source>
        <dbReference type="Google" id="ProtNLM"/>
    </source>
</evidence>
<comment type="caution">
    <text evidence="1">The sequence shown here is derived from an EMBL/GenBank/DDBJ whole genome shotgun (WGS) entry which is preliminary data.</text>
</comment>
<accession>K1T661</accession>
<feature type="non-terminal residue" evidence="1">
    <location>
        <position position="307"/>
    </location>
</feature>
<name>K1T661_9ZZZZ</name>